<evidence type="ECO:0000313" key="2">
    <source>
        <dbReference type="EMBL" id="EWH08342.1"/>
    </source>
</evidence>
<proteinExistence type="predicted"/>
<keyword evidence="1" id="KW-0732">Signal</keyword>
<protein>
    <submittedName>
        <fullName evidence="2">Outer membrane protein W</fullName>
    </submittedName>
</protein>
<dbReference type="PANTHER" id="PTHR36920:SF1">
    <property type="entry name" value="OUTER MEMBRANE PROTEIN W"/>
    <property type="match status" value="1"/>
</dbReference>
<evidence type="ECO:0000256" key="1">
    <source>
        <dbReference type="SAM" id="SignalP"/>
    </source>
</evidence>
<comment type="caution">
    <text evidence="2">The sequence shown here is derived from an EMBL/GenBank/DDBJ whole genome shotgun (WGS) entry which is preliminary data.</text>
</comment>
<gene>
    <name evidence="2" type="ORF">DS2_17938</name>
</gene>
<dbReference type="GO" id="GO:0055085">
    <property type="term" value="P:transmembrane transport"/>
    <property type="evidence" value="ECO:0007669"/>
    <property type="project" value="TreeGrafter"/>
</dbReference>
<name>W7QHB4_9ALTE</name>
<dbReference type="PANTHER" id="PTHR36920">
    <property type="match status" value="1"/>
</dbReference>
<organism evidence="2 3">
    <name type="scientific">Catenovulum agarivorans DS-2</name>
    <dbReference type="NCBI Taxonomy" id="1328313"/>
    <lineage>
        <taxon>Bacteria</taxon>
        <taxon>Pseudomonadati</taxon>
        <taxon>Pseudomonadota</taxon>
        <taxon>Gammaproteobacteria</taxon>
        <taxon>Alteromonadales</taxon>
        <taxon>Alteromonadaceae</taxon>
        <taxon>Catenovulum</taxon>
    </lineage>
</organism>
<feature type="signal peptide" evidence="1">
    <location>
        <begin position="1"/>
        <end position="27"/>
    </location>
</feature>
<keyword evidence="3" id="KW-1185">Reference proteome</keyword>
<dbReference type="InterPro" id="IPR011250">
    <property type="entry name" value="OMP/PagP_B-barrel"/>
</dbReference>
<dbReference type="GO" id="GO:0019867">
    <property type="term" value="C:outer membrane"/>
    <property type="evidence" value="ECO:0007669"/>
    <property type="project" value="InterPro"/>
</dbReference>
<reference evidence="2 3" key="1">
    <citation type="journal article" date="2014" name="Genome Announc.">
        <title>Draft Genome Sequence of the Agar-Degrading Bacterium Catenovulum sp. Strain DS-2, Isolated from Intestines of Haliotis diversicolor.</title>
        <authorList>
            <person name="Shan D."/>
            <person name="Li X."/>
            <person name="Gu Z."/>
            <person name="Wei G."/>
            <person name="Gao Z."/>
            <person name="Shao Z."/>
        </authorList>
    </citation>
    <scope>NUCLEOTIDE SEQUENCE [LARGE SCALE GENOMIC DNA]</scope>
    <source>
        <strain evidence="2 3">DS-2</strain>
    </source>
</reference>
<dbReference type="PATRIC" id="fig|1328313.3.peg.3667"/>
<dbReference type="OrthoDB" id="9807574at2"/>
<dbReference type="InterPro" id="IPR005618">
    <property type="entry name" value="OMPW"/>
</dbReference>
<dbReference type="Pfam" id="PF03922">
    <property type="entry name" value="OmpW"/>
    <property type="match status" value="1"/>
</dbReference>
<accession>W7QHB4</accession>
<dbReference type="EMBL" id="ARZY01000050">
    <property type="protein sequence ID" value="EWH08342.1"/>
    <property type="molecule type" value="Genomic_DNA"/>
</dbReference>
<dbReference type="SUPFAM" id="SSF56925">
    <property type="entry name" value="OMPA-like"/>
    <property type="match status" value="1"/>
</dbReference>
<dbReference type="Gene3D" id="2.40.160.20">
    <property type="match status" value="1"/>
</dbReference>
<dbReference type="Proteomes" id="UP000019276">
    <property type="component" value="Unassembled WGS sequence"/>
</dbReference>
<evidence type="ECO:0000313" key="3">
    <source>
        <dbReference type="Proteomes" id="UP000019276"/>
    </source>
</evidence>
<dbReference type="AlphaFoldDB" id="W7QHB4"/>
<dbReference type="RefSeq" id="WP_035016360.1">
    <property type="nucleotide sequence ID" value="NZ_ARZY01000050.1"/>
</dbReference>
<dbReference type="STRING" id="1328313.DS2_17938"/>
<dbReference type="eggNOG" id="COG3047">
    <property type="taxonomic scope" value="Bacteria"/>
</dbReference>
<sequence length="207" mass="21871">MNKLLLAAAVSTALTAGLTASALAVQAGDFFARVGVANVAPNESSDVVADTAELSIAGDTQLGLTLSYMLTDNWAVELLAATPFTHDVSVAGLGQVAEVTHLPPTLLAQYYFGDASTEFRPYVGAGVNYTVFFEEEGVGALDGTEVKVDNSFGYALQAGFDYKLNDQWSANAAVWYINIETDVHTAVGTVDTKINPTVAMLGLKYQF</sequence>
<feature type="chain" id="PRO_5004900818" evidence="1">
    <location>
        <begin position="28"/>
        <end position="207"/>
    </location>
</feature>